<proteinExistence type="predicted"/>
<gene>
    <name evidence="2" type="ORF">FNAPI_7298</name>
</gene>
<evidence type="ECO:0000259" key="1">
    <source>
        <dbReference type="Pfam" id="PF06985"/>
    </source>
</evidence>
<evidence type="ECO:0000313" key="3">
    <source>
        <dbReference type="Proteomes" id="UP000574317"/>
    </source>
</evidence>
<dbReference type="Proteomes" id="UP000574317">
    <property type="component" value="Unassembled WGS sequence"/>
</dbReference>
<keyword evidence="3" id="KW-1185">Reference proteome</keyword>
<dbReference type="InterPro" id="IPR010730">
    <property type="entry name" value="HET"/>
</dbReference>
<accession>A0A8H5N4Z0</accession>
<sequence>MGSLIAVEPIKPISEPFPSFLPSQPWPRTVNYEQINSWITYCNKNHDDHCTSTEKTQLQPFRVIDCFSYEPGKCIKPVSLPTNEEYAALSYVWGKDDKKESGCINQEQPEDLKKKEFKMMDKIYSQASFTIIAAAGRDSGDGLAGVTAPRDEQKEPQQIDNMQFRYLGKPPREKIKSTKWAERGWTYQEGFLSRRRIFFTNEQVVFQCNNMTCLESLSISMEALHTKSGRLLDDIQPLKIKPPNTSRGTIGDHIMGYSAKQLTKKKDSLDAFLGILSYYEAKYSWGQFLGNPIHEEEPHMINAWYHLKPATRVSDFPTWSWTGWHGELKLTSRNKPEYKLELATWTGDIIDIDVYKRRRPSERPKLKPLIQLTGMVVDVSFEFIDWDSHKEECTQGLQNGIWAALRFTDNITAYSLFYPDLECLAQKKCFYLPAMILESGKSSKEKNTIILVLQEENGHYQRAGLIRMTNVISPKAKDAGQENEVQPTMYKDASGCWSRHAPICKIEEWVWLQAAQDKTIRVW</sequence>
<reference evidence="2 3" key="1">
    <citation type="submission" date="2020-05" db="EMBL/GenBank/DDBJ databases">
        <title>Identification and distribution of gene clusters putatively required for synthesis of sphingolipid metabolism inhibitors in phylogenetically diverse species of the filamentous fungus Fusarium.</title>
        <authorList>
            <person name="Kim H.-S."/>
            <person name="Busman M."/>
            <person name="Brown D.W."/>
            <person name="Divon H."/>
            <person name="Uhlig S."/>
            <person name="Proctor R.H."/>
        </authorList>
    </citation>
    <scope>NUCLEOTIDE SEQUENCE [LARGE SCALE GENOMIC DNA]</scope>
    <source>
        <strain evidence="2 3">NRRL 25196</strain>
    </source>
</reference>
<dbReference type="EMBL" id="JAAOAO010000268">
    <property type="protein sequence ID" value="KAF5551830.1"/>
    <property type="molecule type" value="Genomic_DNA"/>
</dbReference>
<comment type="caution">
    <text evidence="2">The sequence shown here is derived from an EMBL/GenBank/DDBJ whole genome shotgun (WGS) entry which is preliminary data.</text>
</comment>
<protein>
    <recommendedName>
        <fullName evidence="1">Heterokaryon incompatibility domain-containing protein</fullName>
    </recommendedName>
</protein>
<dbReference type="PANTHER" id="PTHR33112">
    <property type="entry name" value="DOMAIN PROTEIN, PUTATIVE-RELATED"/>
    <property type="match status" value="1"/>
</dbReference>
<dbReference type="AlphaFoldDB" id="A0A8H5N4Z0"/>
<dbReference type="PANTHER" id="PTHR33112:SF1">
    <property type="entry name" value="HETEROKARYON INCOMPATIBILITY DOMAIN-CONTAINING PROTEIN"/>
    <property type="match status" value="1"/>
</dbReference>
<dbReference type="Pfam" id="PF06985">
    <property type="entry name" value="HET"/>
    <property type="match status" value="1"/>
</dbReference>
<name>A0A8H5N4Z0_9HYPO</name>
<organism evidence="2 3">
    <name type="scientific">Fusarium napiforme</name>
    <dbReference type="NCBI Taxonomy" id="42672"/>
    <lineage>
        <taxon>Eukaryota</taxon>
        <taxon>Fungi</taxon>
        <taxon>Dikarya</taxon>
        <taxon>Ascomycota</taxon>
        <taxon>Pezizomycotina</taxon>
        <taxon>Sordariomycetes</taxon>
        <taxon>Hypocreomycetidae</taxon>
        <taxon>Hypocreales</taxon>
        <taxon>Nectriaceae</taxon>
        <taxon>Fusarium</taxon>
        <taxon>Fusarium fujikuroi species complex</taxon>
    </lineage>
</organism>
<evidence type="ECO:0000313" key="2">
    <source>
        <dbReference type="EMBL" id="KAF5551830.1"/>
    </source>
</evidence>
<feature type="domain" description="Heterokaryon incompatibility" evidence="1">
    <location>
        <begin position="102"/>
        <end position="189"/>
    </location>
</feature>